<evidence type="ECO:0000256" key="1">
    <source>
        <dbReference type="ARBA" id="ARBA00022670"/>
    </source>
</evidence>
<evidence type="ECO:0000259" key="6">
    <source>
        <dbReference type="Pfam" id="PF00413"/>
    </source>
</evidence>
<feature type="chain" id="PRO_5046596113" evidence="5">
    <location>
        <begin position="27"/>
        <end position="340"/>
    </location>
</feature>
<name>A0ABW0LEA8_9BACI</name>
<dbReference type="SUPFAM" id="SSF55486">
    <property type="entry name" value="Metalloproteases ('zincins'), catalytic domain"/>
    <property type="match status" value="1"/>
</dbReference>
<evidence type="ECO:0000256" key="2">
    <source>
        <dbReference type="ARBA" id="ARBA00022723"/>
    </source>
</evidence>
<keyword evidence="1" id="KW-0645">Protease</keyword>
<dbReference type="Pfam" id="PF00413">
    <property type="entry name" value="Peptidase_M10"/>
    <property type="match status" value="1"/>
</dbReference>
<evidence type="ECO:0000313" key="7">
    <source>
        <dbReference type="EMBL" id="MFC5464040.1"/>
    </source>
</evidence>
<dbReference type="EC" id="3.4.24.-" evidence="7"/>
<dbReference type="Gene3D" id="3.40.390.10">
    <property type="entry name" value="Collagenase (Catalytic Domain)"/>
    <property type="match status" value="1"/>
</dbReference>
<evidence type="ECO:0000256" key="4">
    <source>
        <dbReference type="ARBA" id="ARBA00022833"/>
    </source>
</evidence>
<dbReference type="Proteomes" id="UP001596147">
    <property type="component" value="Unassembled WGS sequence"/>
</dbReference>
<keyword evidence="8" id="KW-1185">Reference proteome</keyword>
<comment type="caution">
    <text evidence="7">The sequence shown here is derived from an EMBL/GenBank/DDBJ whole genome shotgun (WGS) entry which is preliminary data.</text>
</comment>
<accession>A0ABW0LEA8</accession>
<evidence type="ECO:0000256" key="3">
    <source>
        <dbReference type="ARBA" id="ARBA00022801"/>
    </source>
</evidence>
<dbReference type="RefSeq" id="WP_382348272.1">
    <property type="nucleotide sequence ID" value="NZ_JBHSMC010000003.1"/>
</dbReference>
<proteinExistence type="predicted"/>
<sequence length="340" mass="37615">MKKLVFVSALLFSVLTLFLSTNFASAAPTSFARWASATQTILVSSYSSNYSAWSTGATKWKNSTNFKVSTIVGSHSSNYYAYDVYDSNVDWDGIAKTTHGNGVITKSVLNFNTYHTSKSNYTASIKAGLAGHEIGHSLGLNHVSVVEIPTNSIMYPYTFKSNGSPARALSPTSADITVVNNLYKKSIGSILSTSKEDGIYLTPSWSVYYEDEIALEKDADLVVRAKVIDYLGSHMDKNKVQPYTTKHILEIQDVIKGDIKEEKIVISQMGGSDGVTNVFGEHTTLLTVNDEIIVFLKESEDGSYRPINEDDGIYLYKDYEGEFVNIRNNEGFSSFEYKAR</sequence>
<reference evidence="8" key="1">
    <citation type="journal article" date="2019" name="Int. J. Syst. Evol. Microbiol.">
        <title>The Global Catalogue of Microorganisms (GCM) 10K type strain sequencing project: providing services to taxonomists for standard genome sequencing and annotation.</title>
        <authorList>
            <consortium name="The Broad Institute Genomics Platform"/>
            <consortium name="The Broad Institute Genome Sequencing Center for Infectious Disease"/>
            <person name="Wu L."/>
            <person name="Ma J."/>
        </authorList>
    </citation>
    <scope>NUCLEOTIDE SEQUENCE [LARGE SCALE GENOMIC DNA]</scope>
    <source>
        <strain evidence="8">CGMCC 1.12237</strain>
    </source>
</reference>
<dbReference type="InterPro" id="IPR024079">
    <property type="entry name" value="MetalloPept_cat_dom_sf"/>
</dbReference>
<keyword evidence="2" id="KW-0479">Metal-binding</keyword>
<keyword evidence="4" id="KW-0862">Zinc</keyword>
<evidence type="ECO:0000313" key="8">
    <source>
        <dbReference type="Proteomes" id="UP001596147"/>
    </source>
</evidence>
<feature type="signal peptide" evidence="5">
    <location>
        <begin position="1"/>
        <end position="26"/>
    </location>
</feature>
<keyword evidence="5" id="KW-0732">Signal</keyword>
<dbReference type="GO" id="GO:0008237">
    <property type="term" value="F:metallopeptidase activity"/>
    <property type="evidence" value="ECO:0007669"/>
    <property type="project" value="UniProtKB-KW"/>
</dbReference>
<organism evidence="7 8">
    <name type="scientific">Lederbergia graminis</name>
    <dbReference type="NCBI Taxonomy" id="735518"/>
    <lineage>
        <taxon>Bacteria</taxon>
        <taxon>Bacillati</taxon>
        <taxon>Bacillota</taxon>
        <taxon>Bacilli</taxon>
        <taxon>Bacillales</taxon>
        <taxon>Bacillaceae</taxon>
        <taxon>Lederbergia</taxon>
    </lineage>
</organism>
<dbReference type="EMBL" id="JBHSMC010000003">
    <property type="protein sequence ID" value="MFC5464040.1"/>
    <property type="molecule type" value="Genomic_DNA"/>
</dbReference>
<gene>
    <name evidence="7" type="ORF">ACFPM4_04630</name>
</gene>
<protein>
    <submittedName>
        <fullName evidence="7">Matrixin family metalloprotease</fullName>
        <ecNumber evidence="7">3.4.24.-</ecNumber>
    </submittedName>
</protein>
<evidence type="ECO:0000256" key="5">
    <source>
        <dbReference type="SAM" id="SignalP"/>
    </source>
</evidence>
<keyword evidence="7" id="KW-0482">Metalloprotease</keyword>
<feature type="domain" description="Peptidase M10 metallopeptidase" evidence="6">
    <location>
        <begin position="128"/>
        <end position="183"/>
    </location>
</feature>
<keyword evidence="3 7" id="KW-0378">Hydrolase</keyword>
<dbReference type="InterPro" id="IPR001818">
    <property type="entry name" value="Pept_M10_metallopeptidase"/>
</dbReference>